<feature type="domain" description="Tf2-1-like SH3-like" evidence="1">
    <location>
        <begin position="69"/>
        <end position="102"/>
    </location>
</feature>
<dbReference type="PANTHER" id="PTHR46148">
    <property type="entry name" value="CHROMO DOMAIN-CONTAINING PROTEIN"/>
    <property type="match status" value="1"/>
</dbReference>
<dbReference type="AlphaFoldDB" id="A0A1U8M4X3"/>
<proteinExistence type="predicted"/>
<dbReference type="Proteomes" id="UP000818029">
    <property type="component" value="Chromosome A09"/>
</dbReference>
<dbReference type="RefSeq" id="XP_016721857.1">
    <property type="nucleotide sequence ID" value="XM_016866368.1"/>
</dbReference>
<dbReference type="PANTHER" id="PTHR46148:SF44">
    <property type="entry name" value="GAG-POL POLYPROTEIN"/>
    <property type="match status" value="1"/>
</dbReference>
<dbReference type="InterPro" id="IPR016197">
    <property type="entry name" value="Chromo-like_dom_sf"/>
</dbReference>
<accession>A0A1U8M4X3</accession>
<dbReference type="Pfam" id="PF24626">
    <property type="entry name" value="SH3_Tf2-1"/>
    <property type="match status" value="1"/>
</dbReference>
<organism evidence="2 3">
    <name type="scientific">Gossypium hirsutum</name>
    <name type="common">Upland cotton</name>
    <name type="synonym">Gossypium mexicanum</name>
    <dbReference type="NCBI Taxonomy" id="3635"/>
    <lineage>
        <taxon>Eukaryota</taxon>
        <taxon>Viridiplantae</taxon>
        <taxon>Streptophyta</taxon>
        <taxon>Embryophyta</taxon>
        <taxon>Tracheophyta</taxon>
        <taxon>Spermatophyta</taxon>
        <taxon>Magnoliopsida</taxon>
        <taxon>eudicotyledons</taxon>
        <taxon>Gunneridae</taxon>
        <taxon>Pentapetalae</taxon>
        <taxon>rosids</taxon>
        <taxon>malvids</taxon>
        <taxon>Malvales</taxon>
        <taxon>Malvaceae</taxon>
        <taxon>Malvoideae</taxon>
        <taxon>Gossypium</taxon>
    </lineage>
</organism>
<name>A0A1U8M4X3_GOSHI</name>
<reference evidence="2" key="1">
    <citation type="journal article" date="2020" name="Nat. Genet.">
        <title>Genomic diversifications of five Gossypium allopolyploid species and their impact on cotton improvement.</title>
        <authorList>
            <person name="Chen Z.J."/>
            <person name="Sreedasyam A."/>
            <person name="Ando A."/>
            <person name="Song Q."/>
            <person name="De Santiago L.M."/>
            <person name="Hulse-Kemp A.M."/>
            <person name="Ding M."/>
            <person name="Ye W."/>
            <person name="Kirkbride R.C."/>
            <person name="Jenkins J."/>
            <person name="Plott C."/>
            <person name="Lovell J."/>
            <person name="Lin Y.M."/>
            <person name="Vaughn R."/>
            <person name="Liu B."/>
            <person name="Simpson S."/>
            <person name="Scheffler B.E."/>
            <person name="Wen L."/>
            <person name="Saski C.A."/>
            <person name="Grover C.E."/>
            <person name="Hu G."/>
            <person name="Conover J.L."/>
            <person name="Carlson J.W."/>
            <person name="Shu S."/>
            <person name="Boston L.B."/>
            <person name="Williams M."/>
            <person name="Peterson D.G."/>
            <person name="McGee K."/>
            <person name="Jones D.C."/>
            <person name="Wendel J.F."/>
            <person name="Stelly D.M."/>
            <person name="Grimwood J."/>
            <person name="Schmutz J."/>
        </authorList>
    </citation>
    <scope>NUCLEOTIDE SEQUENCE [LARGE SCALE GENOMIC DNA]</scope>
    <source>
        <strain evidence="2">cv. TM-1</strain>
    </source>
</reference>
<dbReference type="KEGG" id="ghi:107934033"/>
<dbReference type="STRING" id="3635.A0A1U8M4X3"/>
<gene>
    <name evidence="3" type="primary">LOC107934033</name>
</gene>
<dbReference type="InterPro" id="IPR056924">
    <property type="entry name" value="SH3_Tf2-1"/>
</dbReference>
<dbReference type="GeneID" id="107934033"/>
<evidence type="ECO:0000313" key="3">
    <source>
        <dbReference type="RefSeq" id="XP_016721857.1"/>
    </source>
</evidence>
<reference evidence="3" key="2">
    <citation type="submission" date="2025-08" db="UniProtKB">
        <authorList>
            <consortium name="RefSeq"/>
        </authorList>
    </citation>
    <scope>IDENTIFICATION</scope>
</reference>
<evidence type="ECO:0000259" key="1">
    <source>
        <dbReference type="Pfam" id="PF24626"/>
    </source>
</evidence>
<keyword evidence="2" id="KW-1185">Reference proteome</keyword>
<dbReference type="SUPFAM" id="SSF54160">
    <property type="entry name" value="Chromo domain-like"/>
    <property type="match status" value="1"/>
</dbReference>
<dbReference type="PaxDb" id="3635-A0A1U8M4X3"/>
<protein>
    <recommendedName>
        <fullName evidence="1">Tf2-1-like SH3-like domain-containing protein</fullName>
    </recommendedName>
</protein>
<evidence type="ECO:0000313" key="2">
    <source>
        <dbReference type="Proteomes" id="UP000818029"/>
    </source>
</evidence>
<sequence>MTDLTMMFARLSLFYDGSLLAELQVKAEHQLPSGLLQPIKIPLWKWEHVTLDFVWVIVDQLTKSTHFIPILKRVGPIAYLLVLPPKLDRNHDVFHISMLRHYLSDPSHIVSVEEIDARPNLTFEEEPVQILDRDVKVLRKKSIPLVKVLWRNHSTEEAMWEPKNSMHQQYKNLMRQ</sequence>